<evidence type="ECO:0000313" key="3">
    <source>
        <dbReference type="Proteomes" id="UP000326881"/>
    </source>
</evidence>
<keyword evidence="1" id="KW-1133">Transmembrane helix</keyword>
<proteinExistence type="predicted"/>
<protein>
    <recommendedName>
        <fullName evidence="4">Intracellular growth attenuator family protein</fullName>
    </recommendedName>
</protein>
<keyword evidence="3" id="KW-1185">Reference proteome</keyword>
<evidence type="ECO:0000256" key="1">
    <source>
        <dbReference type="SAM" id="Phobius"/>
    </source>
</evidence>
<organism evidence="2 3">
    <name type="scientific">Rhizobium grahamii</name>
    <dbReference type="NCBI Taxonomy" id="1120045"/>
    <lineage>
        <taxon>Bacteria</taxon>
        <taxon>Pseudomonadati</taxon>
        <taxon>Pseudomonadota</taxon>
        <taxon>Alphaproteobacteria</taxon>
        <taxon>Hyphomicrobiales</taxon>
        <taxon>Rhizobiaceae</taxon>
        <taxon>Rhizobium/Agrobacterium group</taxon>
        <taxon>Rhizobium</taxon>
    </lineage>
</organism>
<name>A0A5Q0CCD6_9HYPH</name>
<dbReference type="OrthoDB" id="8451465at2"/>
<accession>A0A5Q0CCD6</accession>
<evidence type="ECO:0000313" key="2">
    <source>
        <dbReference type="EMBL" id="QFY61399.1"/>
    </source>
</evidence>
<reference evidence="2 3" key="1">
    <citation type="submission" date="2019-08" db="EMBL/GenBank/DDBJ databases">
        <title>Prosopis cineraria nodule microbiome.</title>
        <authorList>
            <person name="Ali R."/>
            <person name="Chaluvadi S.R."/>
            <person name="Wang X."/>
        </authorList>
    </citation>
    <scope>NUCLEOTIDE SEQUENCE [LARGE SCALE GENOMIC DNA]</scope>
    <source>
        <strain evidence="2 3">BG7</strain>
    </source>
</reference>
<feature type="transmembrane region" description="Helical" evidence="1">
    <location>
        <begin position="12"/>
        <end position="36"/>
    </location>
</feature>
<dbReference type="AlphaFoldDB" id="A0A5Q0CCD6"/>
<gene>
    <name evidence="2" type="ORF">FZ934_13905</name>
</gene>
<dbReference type="RefSeq" id="WP_153271530.1">
    <property type="nucleotide sequence ID" value="NZ_CP043498.1"/>
</dbReference>
<evidence type="ECO:0008006" key="4">
    <source>
        <dbReference type="Google" id="ProtNLM"/>
    </source>
</evidence>
<dbReference type="KEGG" id="rgr:FZ934_13905"/>
<sequence>MSDPKAESRSQAIAAAVILVVAGLVLYFMPTIVLGLSNYSPYLAAAVGACLILAFFVVFWLRARYQRRRGK</sequence>
<keyword evidence="1" id="KW-0472">Membrane</keyword>
<dbReference type="EMBL" id="CP043498">
    <property type="protein sequence ID" value="QFY61399.1"/>
    <property type="molecule type" value="Genomic_DNA"/>
</dbReference>
<keyword evidence="1" id="KW-0812">Transmembrane</keyword>
<feature type="transmembrane region" description="Helical" evidence="1">
    <location>
        <begin position="42"/>
        <end position="61"/>
    </location>
</feature>
<dbReference type="Proteomes" id="UP000326881">
    <property type="component" value="Chromosome"/>
</dbReference>